<dbReference type="EMBL" id="FNCS01000009">
    <property type="protein sequence ID" value="SDG84168.1"/>
    <property type="molecule type" value="Genomic_DNA"/>
</dbReference>
<dbReference type="Gene3D" id="3.40.190.170">
    <property type="entry name" value="Bacterial extracellular solute-binding protein, family 7"/>
    <property type="match status" value="1"/>
</dbReference>
<proteinExistence type="predicted"/>
<dbReference type="OrthoDB" id="8016675at2"/>
<dbReference type="PANTHER" id="PTHR33376:SF2">
    <property type="entry name" value="DICARBOXYLATE-BINDING PERIPLASMIC PROTEIN"/>
    <property type="match status" value="1"/>
</dbReference>
<organism evidence="3 4">
    <name type="scientific">Pelagibacterium luteolum</name>
    <dbReference type="NCBI Taxonomy" id="440168"/>
    <lineage>
        <taxon>Bacteria</taxon>
        <taxon>Pseudomonadati</taxon>
        <taxon>Pseudomonadota</taxon>
        <taxon>Alphaproteobacteria</taxon>
        <taxon>Hyphomicrobiales</taxon>
        <taxon>Devosiaceae</taxon>
        <taxon>Pelagibacterium</taxon>
    </lineage>
</organism>
<dbReference type="GO" id="GO:0055085">
    <property type="term" value="P:transmembrane transport"/>
    <property type="evidence" value="ECO:0007669"/>
    <property type="project" value="InterPro"/>
</dbReference>
<keyword evidence="3" id="KW-0675">Receptor</keyword>
<evidence type="ECO:0000313" key="3">
    <source>
        <dbReference type="EMBL" id="SDG84168.1"/>
    </source>
</evidence>
<dbReference type="NCBIfam" id="NF037995">
    <property type="entry name" value="TRAP_S1"/>
    <property type="match status" value="1"/>
</dbReference>
<reference evidence="3 4" key="1">
    <citation type="submission" date="2016-10" db="EMBL/GenBank/DDBJ databases">
        <authorList>
            <person name="de Groot N.N."/>
        </authorList>
    </citation>
    <scope>NUCLEOTIDE SEQUENCE [LARGE SCALE GENOMIC DNA]</scope>
    <source>
        <strain evidence="3 4">CGMCC 1.10267</strain>
    </source>
</reference>
<gene>
    <name evidence="3" type="ORF">SAMN04487974_109149</name>
</gene>
<dbReference type="PANTHER" id="PTHR33376">
    <property type="match status" value="1"/>
</dbReference>
<dbReference type="GO" id="GO:0030288">
    <property type="term" value="C:outer membrane-bounded periplasmic space"/>
    <property type="evidence" value="ECO:0007669"/>
    <property type="project" value="InterPro"/>
</dbReference>
<dbReference type="CDD" id="cd13603">
    <property type="entry name" value="PBP2_TRAP_Siap_TeaA_like"/>
    <property type="match status" value="1"/>
</dbReference>
<dbReference type="RefSeq" id="WP_090597416.1">
    <property type="nucleotide sequence ID" value="NZ_FNCS01000009.1"/>
</dbReference>
<dbReference type="GO" id="GO:0030246">
    <property type="term" value="F:carbohydrate binding"/>
    <property type="evidence" value="ECO:0007669"/>
    <property type="project" value="TreeGrafter"/>
</dbReference>
<dbReference type="PIRSF" id="PIRSF006470">
    <property type="entry name" value="DctB"/>
    <property type="match status" value="1"/>
</dbReference>
<evidence type="ECO:0000256" key="2">
    <source>
        <dbReference type="SAM" id="SignalP"/>
    </source>
</evidence>
<dbReference type="STRING" id="440168.SAMN04487974_109149"/>
<keyword evidence="1 2" id="KW-0732">Signal</keyword>
<feature type="chain" id="PRO_5011683861" evidence="2">
    <location>
        <begin position="21"/>
        <end position="322"/>
    </location>
</feature>
<dbReference type="NCBIfam" id="TIGR00787">
    <property type="entry name" value="dctP"/>
    <property type="match status" value="1"/>
</dbReference>
<dbReference type="Pfam" id="PF03480">
    <property type="entry name" value="DctP"/>
    <property type="match status" value="1"/>
</dbReference>
<evidence type="ECO:0000313" key="4">
    <source>
        <dbReference type="Proteomes" id="UP000199495"/>
    </source>
</evidence>
<sequence>MNILKSLALSSVFISLPSLASALDITFGHTLALDSHYQVAAEKFKEVVEAGSDGELTVSIFPQSQLGGEVRMIQSARTGSIGAFITAAPPLENTLPEFGVFSLPYLFDSVDQANGVLQGPVGDMFLEKLSSAGMVGMNFFSVFERSVFGTSPVNSVQDMQGLKIRVLQGPGFIETYDALGAQSTPMAYSEVFVALQNGVVDGAEASPEQVVQDRFVEVIDNFSMTKIHYMPSMLVMSDVIFNQLTPEQQELVREASAQARDASLEAYKQTYADALVTLEESGVAINEPDLAEFQDAALALWPRLLEGIPDGEANLELIQEQL</sequence>
<feature type="signal peptide" evidence="2">
    <location>
        <begin position="1"/>
        <end position="20"/>
    </location>
</feature>
<dbReference type="Proteomes" id="UP000199495">
    <property type="component" value="Unassembled WGS sequence"/>
</dbReference>
<dbReference type="InterPro" id="IPR018389">
    <property type="entry name" value="DctP_fam"/>
</dbReference>
<evidence type="ECO:0000256" key="1">
    <source>
        <dbReference type="ARBA" id="ARBA00022729"/>
    </source>
</evidence>
<dbReference type="InterPro" id="IPR004682">
    <property type="entry name" value="TRAP_DctP"/>
</dbReference>
<protein>
    <submittedName>
        <fullName evidence="3">Tripartite ATP-independent transporter solute receptor, DctP family</fullName>
    </submittedName>
</protein>
<accession>A0A1G7XIZ1</accession>
<keyword evidence="4" id="KW-1185">Reference proteome</keyword>
<dbReference type="InterPro" id="IPR038404">
    <property type="entry name" value="TRAP_DctP_sf"/>
</dbReference>
<name>A0A1G7XIZ1_9HYPH</name>
<dbReference type="AlphaFoldDB" id="A0A1G7XIZ1"/>